<accession>A0A4C1Y0Z0</accession>
<evidence type="ECO:0000313" key="2">
    <source>
        <dbReference type="Proteomes" id="UP000299102"/>
    </source>
</evidence>
<dbReference type="AlphaFoldDB" id="A0A4C1Y0Z0"/>
<dbReference type="Proteomes" id="UP000299102">
    <property type="component" value="Unassembled WGS sequence"/>
</dbReference>
<protein>
    <submittedName>
        <fullName evidence="1">Uncharacterized protein</fullName>
    </submittedName>
</protein>
<sequence length="158" mass="17615">MNKPVRALLGCRSDLIVPVHIEFNGISRRRNEGQRMDVINDQIGAKTDIVIEDATGIRTRRGTVLESTISVRCNERYLNVIPNEQTEMTESMGNRKSPYHNFLLPATNTPSSIICRTFQWPAAGACTGRTRRLSTPAPPAINYYGIVRLVQSSLQNTG</sequence>
<evidence type="ECO:0000313" key="1">
    <source>
        <dbReference type="EMBL" id="GBP68472.1"/>
    </source>
</evidence>
<dbReference type="EMBL" id="BGZK01001012">
    <property type="protein sequence ID" value="GBP68472.1"/>
    <property type="molecule type" value="Genomic_DNA"/>
</dbReference>
<reference evidence="1 2" key="1">
    <citation type="journal article" date="2019" name="Commun. Biol.">
        <title>The bagworm genome reveals a unique fibroin gene that provides high tensile strength.</title>
        <authorList>
            <person name="Kono N."/>
            <person name="Nakamura H."/>
            <person name="Ohtoshi R."/>
            <person name="Tomita M."/>
            <person name="Numata K."/>
            <person name="Arakawa K."/>
        </authorList>
    </citation>
    <scope>NUCLEOTIDE SEQUENCE [LARGE SCALE GENOMIC DNA]</scope>
</reference>
<gene>
    <name evidence="1" type="ORF">EVAR_52633_1</name>
</gene>
<proteinExistence type="predicted"/>
<comment type="caution">
    <text evidence="1">The sequence shown here is derived from an EMBL/GenBank/DDBJ whole genome shotgun (WGS) entry which is preliminary data.</text>
</comment>
<organism evidence="1 2">
    <name type="scientific">Eumeta variegata</name>
    <name type="common">Bagworm moth</name>
    <name type="synonym">Eumeta japonica</name>
    <dbReference type="NCBI Taxonomy" id="151549"/>
    <lineage>
        <taxon>Eukaryota</taxon>
        <taxon>Metazoa</taxon>
        <taxon>Ecdysozoa</taxon>
        <taxon>Arthropoda</taxon>
        <taxon>Hexapoda</taxon>
        <taxon>Insecta</taxon>
        <taxon>Pterygota</taxon>
        <taxon>Neoptera</taxon>
        <taxon>Endopterygota</taxon>
        <taxon>Lepidoptera</taxon>
        <taxon>Glossata</taxon>
        <taxon>Ditrysia</taxon>
        <taxon>Tineoidea</taxon>
        <taxon>Psychidae</taxon>
        <taxon>Oiketicinae</taxon>
        <taxon>Eumeta</taxon>
    </lineage>
</organism>
<name>A0A4C1Y0Z0_EUMVA</name>
<keyword evidence="2" id="KW-1185">Reference proteome</keyword>